<name>A0A8S1Q071_PARPR</name>
<keyword evidence="3" id="KW-1185">Reference proteome</keyword>
<gene>
    <name evidence="1" type="ORF">PPRIM_AZ9-3.1.T1380120</name>
    <name evidence="2" type="ORF">PPRIM_AZ9-3.1.T1380121</name>
</gene>
<evidence type="ECO:0000313" key="1">
    <source>
        <dbReference type="EMBL" id="CAD8108910.1"/>
    </source>
</evidence>
<comment type="caution">
    <text evidence="1">The sequence shown here is derived from an EMBL/GenBank/DDBJ whole genome shotgun (WGS) entry which is preliminary data.</text>
</comment>
<dbReference type="EMBL" id="CAJJDM010000142">
    <property type="protein sequence ID" value="CAD8108910.1"/>
    <property type="molecule type" value="Genomic_DNA"/>
</dbReference>
<protein>
    <submittedName>
        <fullName evidence="1">Uncharacterized protein</fullName>
    </submittedName>
</protein>
<dbReference type="AlphaFoldDB" id="A0A8S1Q071"/>
<reference evidence="1" key="1">
    <citation type="submission" date="2021-01" db="EMBL/GenBank/DDBJ databases">
        <authorList>
            <consortium name="Genoscope - CEA"/>
            <person name="William W."/>
        </authorList>
    </citation>
    <scope>NUCLEOTIDE SEQUENCE</scope>
</reference>
<organism evidence="1 3">
    <name type="scientific">Paramecium primaurelia</name>
    <dbReference type="NCBI Taxonomy" id="5886"/>
    <lineage>
        <taxon>Eukaryota</taxon>
        <taxon>Sar</taxon>
        <taxon>Alveolata</taxon>
        <taxon>Ciliophora</taxon>
        <taxon>Intramacronucleata</taxon>
        <taxon>Oligohymenophorea</taxon>
        <taxon>Peniculida</taxon>
        <taxon>Parameciidae</taxon>
        <taxon>Paramecium</taxon>
    </lineage>
</organism>
<evidence type="ECO:0000313" key="3">
    <source>
        <dbReference type="Proteomes" id="UP000688137"/>
    </source>
</evidence>
<sequence>MFLNQKQKKALWMYLNHNMEKLNLKQFSDGNLFNENQEKLTYMKLKIILTIKGKEIISALMRMKKWWWIIQLIK</sequence>
<accession>A0A8S1Q071</accession>
<dbReference type="Proteomes" id="UP000688137">
    <property type="component" value="Unassembled WGS sequence"/>
</dbReference>
<evidence type="ECO:0000313" key="2">
    <source>
        <dbReference type="EMBL" id="CAD8108912.1"/>
    </source>
</evidence>
<proteinExistence type="predicted"/>
<dbReference type="EMBL" id="CAJJDM010000142">
    <property type="protein sequence ID" value="CAD8108912.1"/>
    <property type="molecule type" value="Genomic_DNA"/>
</dbReference>